<proteinExistence type="predicted"/>
<keyword evidence="5" id="KW-0503">Monooxygenase</keyword>
<evidence type="ECO:0000256" key="2">
    <source>
        <dbReference type="ARBA" id="ARBA00022630"/>
    </source>
</evidence>
<dbReference type="Proteomes" id="UP000452235">
    <property type="component" value="Unassembled WGS sequence"/>
</dbReference>
<dbReference type="PANTHER" id="PTHR43004">
    <property type="entry name" value="TRK SYSTEM POTASSIUM UPTAKE PROTEIN"/>
    <property type="match status" value="1"/>
</dbReference>
<name>A0A5M3ZAS2_ASPTE</name>
<dbReference type="VEuPathDB" id="FungiDB:ATEG_08831"/>
<comment type="caution">
    <text evidence="5">The sequence shown here is derived from an EMBL/GenBank/DDBJ whole genome shotgun (WGS) entry which is preliminary data.</text>
</comment>
<accession>A0A5M3ZAS2</accession>
<sequence>MSPSAQYNETFDEDVPILIIGGGPSVRLLITERYATRLAAPKAHALNPRSLEMCRQFGLDVNEIRMIGTSRRDAYWVNFITSLAGEQVGRLPYERMDAEVLNSTPTMIHNIPQPAFEELVASRLSKSSLVEIRKNHTFFDGHVITVIQDRDLNETYRVRSKHVVACDGAKSAVRKFLGIDSEGEDSYETMMTIHINADLRPIVKERVGMLHWVMDPLVSGFIIAYDLADNQVLICNFDSEKWPVASWNEERCRTLVDAAIGAGAKYDVLSFRPWILSRKVANSYRDRRVFLAGDAAHSFPPTGGLGLNSGLGDVHNLAYKLAAVHRGTATETSLDTYQAERRPIALVNSQQSVKNGKKIFRLLKSLGTTDPNVDVARRNLYQTIHDEKAMVEINKAIEDQREHFDNLGLHIGYVYGDNRIPDNASVYEPLCVPGARLPHAWVKLLDPERVQLPAIDSSYAVAEPQRVDAMTYSTLDLCRFDAFTILVDERSSSQFEAAAKSALAQIPASVASGLLLRVIVKGVDFLLQPGQEKWDDVVLLKQGQAVLVRPDQHILAVLNRDAGAAHIEEALKSYLGWETGNTVVPNLI</sequence>
<evidence type="ECO:0000256" key="3">
    <source>
        <dbReference type="ARBA" id="ARBA00022827"/>
    </source>
</evidence>
<evidence type="ECO:0000313" key="6">
    <source>
        <dbReference type="Proteomes" id="UP000452235"/>
    </source>
</evidence>
<dbReference type="SUPFAM" id="SSF51905">
    <property type="entry name" value="FAD/NAD(P)-binding domain"/>
    <property type="match status" value="1"/>
</dbReference>
<evidence type="ECO:0000256" key="1">
    <source>
        <dbReference type="ARBA" id="ARBA00001974"/>
    </source>
</evidence>
<comment type="cofactor">
    <cofactor evidence="1">
        <name>FAD</name>
        <dbReference type="ChEBI" id="CHEBI:57692"/>
    </cofactor>
</comment>
<protein>
    <submittedName>
        <fullName evidence="5">Monooxygenase, FAD-binding</fullName>
    </submittedName>
</protein>
<dbReference type="InterPro" id="IPR050641">
    <property type="entry name" value="RIFMO-like"/>
</dbReference>
<dbReference type="Gene3D" id="3.40.30.120">
    <property type="match status" value="1"/>
</dbReference>
<keyword evidence="2" id="KW-0285">Flavoprotein</keyword>
<dbReference type="Gene3D" id="3.30.9.10">
    <property type="entry name" value="D-Amino Acid Oxidase, subunit A, domain 2"/>
    <property type="match status" value="1"/>
</dbReference>
<dbReference type="AlphaFoldDB" id="A0A5M3ZAS2"/>
<dbReference type="GO" id="GO:0016709">
    <property type="term" value="F:oxidoreductase activity, acting on paired donors, with incorporation or reduction of molecular oxygen, NAD(P)H as one donor, and incorporation of one atom of oxygen"/>
    <property type="evidence" value="ECO:0007669"/>
    <property type="project" value="UniProtKB-ARBA"/>
</dbReference>
<keyword evidence="6" id="KW-1185">Reference proteome</keyword>
<dbReference type="GO" id="GO:0071949">
    <property type="term" value="F:FAD binding"/>
    <property type="evidence" value="ECO:0007669"/>
    <property type="project" value="InterPro"/>
</dbReference>
<dbReference type="PRINTS" id="PR00420">
    <property type="entry name" value="RNGMNOXGNASE"/>
</dbReference>
<gene>
    <name evidence="5" type="ORF">ATEIFO6365_0010036200</name>
</gene>
<dbReference type="PANTHER" id="PTHR43004:SF19">
    <property type="entry name" value="BINDING MONOOXYGENASE, PUTATIVE (JCVI)-RELATED"/>
    <property type="match status" value="1"/>
</dbReference>
<evidence type="ECO:0000256" key="4">
    <source>
        <dbReference type="ARBA" id="ARBA00023002"/>
    </source>
</evidence>
<evidence type="ECO:0000313" key="5">
    <source>
        <dbReference type="EMBL" id="GFF19589.1"/>
    </source>
</evidence>
<dbReference type="InterPro" id="IPR002938">
    <property type="entry name" value="FAD-bd"/>
</dbReference>
<reference evidence="5 6" key="1">
    <citation type="submission" date="2020-01" db="EMBL/GenBank/DDBJ databases">
        <title>Aspergillus terreus IFO 6365 whole genome shotgun sequence.</title>
        <authorList>
            <person name="Kanamasa S."/>
            <person name="Takahashi H."/>
        </authorList>
    </citation>
    <scope>NUCLEOTIDE SEQUENCE [LARGE SCALE GENOMIC DNA]</scope>
    <source>
        <strain evidence="5 6">IFO 6365</strain>
    </source>
</reference>
<keyword evidence="3" id="KW-0274">FAD</keyword>
<dbReference type="EMBL" id="BLJY01000010">
    <property type="protein sequence ID" value="GFF19589.1"/>
    <property type="molecule type" value="Genomic_DNA"/>
</dbReference>
<dbReference type="InterPro" id="IPR036188">
    <property type="entry name" value="FAD/NAD-bd_sf"/>
</dbReference>
<dbReference type="OrthoDB" id="2690153at2759"/>
<dbReference type="Pfam" id="PF01494">
    <property type="entry name" value="FAD_binding_3"/>
    <property type="match status" value="1"/>
</dbReference>
<dbReference type="Gene3D" id="3.50.50.60">
    <property type="entry name" value="FAD/NAD(P)-binding domain"/>
    <property type="match status" value="1"/>
</dbReference>
<keyword evidence="4" id="KW-0560">Oxidoreductase</keyword>
<organism evidence="5 6">
    <name type="scientific">Aspergillus terreus</name>
    <dbReference type="NCBI Taxonomy" id="33178"/>
    <lineage>
        <taxon>Eukaryota</taxon>
        <taxon>Fungi</taxon>
        <taxon>Dikarya</taxon>
        <taxon>Ascomycota</taxon>
        <taxon>Pezizomycotina</taxon>
        <taxon>Eurotiomycetes</taxon>
        <taxon>Eurotiomycetidae</taxon>
        <taxon>Eurotiales</taxon>
        <taxon>Aspergillaceae</taxon>
        <taxon>Aspergillus</taxon>
        <taxon>Aspergillus subgen. Circumdati</taxon>
    </lineage>
</organism>